<protein>
    <submittedName>
        <fullName evidence="1">Uncharacterized protein</fullName>
    </submittedName>
</protein>
<sequence>MGFAFREFVVLIGLLSVLASATPAVNAGQASDDANAHKDPCAAIGGKTWVAPKDVRACYKSVKVDPKIKSNIIEVVNKTLAFHISTNYQIKAPAPFQYDVHEDLMADVAKISHTNYASEYDFHIALSRAVARLDDAMFMNYVPLPLNLLVDSQGKQDVYIAKEAFSIASAEFGDQISFWQNALPGKLKGQLASLSGAKIIAINGRPPFDSVNANAAISGSYEGLGTRQSAYFSSYRRTPRGWNYVLGKFAEQGLPLDDQVTLTILRTNQTRPDVVTIPYRSKLGLNSVPFNDTSSWRDGNCVALPDTNGRDYYAPPLSKDPSSVSPVQKFQQQPHLTPSKQQHHLDVILDNSPPTDFALPQELTPSLPLLDGSWGVTQFYMLEDGKTGVMVLGSFEDGEYESFLDNMLEGLTNLKQQNATRLIVDMTNNGGGWTCAAAYLHRIISGPKSTVEPQAILDTKTRAGPLAKLLVKAAISGIDPDHAMMYNPHGRTNANNTPFAADEDWLKNTVDLTINGRKDSFSQRLGRECTSYDYPTQPPDEALFDGKQVAIVSNGRCASSCALFQVVMAKREGSKTVVVGGKQDITQQYCGTVGGQSTDFSGIDSEIKVCLFFARYTSLLVNGVLGVTWRLAFGVENTQEPEEWQSHPADLNLLLTPQLVNNPVAIWKEVASRVFN</sequence>
<organism evidence="1 2">
    <name type="scientific">Pluteus cervinus</name>
    <dbReference type="NCBI Taxonomy" id="181527"/>
    <lineage>
        <taxon>Eukaryota</taxon>
        <taxon>Fungi</taxon>
        <taxon>Dikarya</taxon>
        <taxon>Basidiomycota</taxon>
        <taxon>Agaricomycotina</taxon>
        <taxon>Agaricomycetes</taxon>
        <taxon>Agaricomycetidae</taxon>
        <taxon>Agaricales</taxon>
        <taxon>Pluteineae</taxon>
        <taxon>Pluteaceae</taxon>
        <taxon>Pluteus</taxon>
    </lineage>
</organism>
<reference evidence="1 2" key="1">
    <citation type="journal article" date="2019" name="Nat. Ecol. Evol.">
        <title>Megaphylogeny resolves global patterns of mushroom evolution.</title>
        <authorList>
            <person name="Varga T."/>
            <person name="Krizsan K."/>
            <person name="Foldi C."/>
            <person name="Dima B."/>
            <person name="Sanchez-Garcia M."/>
            <person name="Sanchez-Ramirez S."/>
            <person name="Szollosi G.J."/>
            <person name="Szarkandi J.G."/>
            <person name="Papp V."/>
            <person name="Albert L."/>
            <person name="Andreopoulos W."/>
            <person name="Angelini C."/>
            <person name="Antonin V."/>
            <person name="Barry K.W."/>
            <person name="Bougher N.L."/>
            <person name="Buchanan P."/>
            <person name="Buyck B."/>
            <person name="Bense V."/>
            <person name="Catcheside P."/>
            <person name="Chovatia M."/>
            <person name="Cooper J."/>
            <person name="Damon W."/>
            <person name="Desjardin D."/>
            <person name="Finy P."/>
            <person name="Geml J."/>
            <person name="Haridas S."/>
            <person name="Hughes K."/>
            <person name="Justo A."/>
            <person name="Karasinski D."/>
            <person name="Kautmanova I."/>
            <person name="Kiss B."/>
            <person name="Kocsube S."/>
            <person name="Kotiranta H."/>
            <person name="LaButti K.M."/>
            <person name="Lechner B.E."/>
            <person name="Liimatainen K."/>
            <person name="Lipzen A."/>
            <person name="Lukacs Z."/>
            <person name="Mihaltcheva S."/>
            <person name="Morgado L.N."/>
            <person name="Niskanen T."/>
            <person name="Noordeloos M.E."/>
            <person name="Ohm R.A."/>
            <person name="Ortiz-Santana B."/>
            <person name="Ovrebo C."/>
            <person name="Racz N."/>
            <person name="Riley R."/>
            <person name="Savchenko A."/>
            <person name="Shiryaev A."/>
            <person name="Soop K."/>
            <person name="Spirin V."/>
            <person name="Szebenyi C."/>
            <person name="Tomsovsky M."/>
            <person name="Tulloss R.E."/>
            <person name="Uehling J."/>
            <person name="Grigoriev I.V."/>
            <person name="Vagvolgyi C."/>
            <person name="Papp T."/>
            <person name="Martin F.M."/>
            <person name="Miettinen O."/>
            <person name="Hibbett D.S."/>
            <person name="Nagy L.G."/>
        </authorList>
    </citation>
    <scope>NUCLEOTIDE SEQUENCE [LARGE SCALE GENOMIC DNA]</scope>
    <source>
        <strain evidence="1 2">NL-1719</strain>
    </source>
</reference>
<proteinExistence type="predicted"/>
<name>A0ACD3AMQ6_9AGAR</name>
<evidence type="ECO:0000313" key="1">
    <source>
        <dbReference type="EMBL" id="TFK66897.1"/>
    </source>
</evidence>
<dbReference type="Proteomes" id="UP000308600">
    <property type="component" value="Unassembled WGS sequence"/>
</dbReference>
<accession>A0ACD3AMQ6</accession>
<gene>
    <name evidence="1" type="ORF">BDN72DRAFT_843673</name>
</gene>
<evidence type="ECO:0000313" key="2">
    <source>
        <dbReference type="Proteomes" id="UP000308600"/>
    </source>
</evidence>
<dbReference type="EMBL" id="ML208391">
    <property type="protein sequence ID" value="TFK66897.1"/>
    <property type="molecule type" value="Genomic_DNA"/>
</dbReference>
<keyword evidence="2" id="KW-1185">Reference proteome</keyword>